<dbReference type="SUPFAM" id="SSF46785">
    <property type="entry name" value="Winged helix' DNA-binding domain"/>
    <property type="match status" value="1"/>
</dbReference>
<evidence type="ECO:0000256" key="2">
    <source>
        <dbReference type="ARBA" id="ARBA00023125"/>
    </source>
</evidence>
<dbReference type="CDD" id="cd00090">
    <property type="entry name" value="HTH_ARSR"/>
    <property type="match status" value="1"/>
</dbReference>
<organism evidence="5 6">
    <name type="scientific">Saliterribacillus persicus</name>
    <dbReference type="NCBI Taxonomy" id="930114"/>
    <lineage>
        <taxon>Bacteria</taxon>
        <taxon>Bacillati</taxon>
        <taxon>Bacillota</taxon>
        <taxon>Bacilli</taxon>
        <taxon>Bacillales</taxon>
        <taxon>Bacillaceae</taxon>
        <taxon>Saliterribacillus</taxon>
    </lineage>
</organism>
<reference evidence="5 6" key="1">
    <citation type="submission" date="2018-07" db="EMBL/GenBank/DDBJ databases">
        <title>Genomic Encyclopedia of Type Strains, Phase IV (KMG-IV): sequencing the most valuable type-strain genomes for metagenomic binning, comparative biology and taxonomic classification.</title>
        <authorList>
            <person name="Goeker M."/>
        </authorList>
    </citation>
    <scope>NUCLEOTIDE SEQUENCE [LARGE SCALE GENOMIC DNA]</scope>
    <source>
        <strain evidence="5 6">DSM 27696</strain>
    </source>
</reference>
<gene>
    <name evidence="5" type="ORF">DFR57_107200</name>
</gene>
<dbReference type="InterPro" id="IPR036388">
    <property type="entry name" value="WH-like_DNA-bd_sf"/>
</dbReference>
<dbReference type="InterPro" id="IPR011991">
    <property type="entry name" value="ArsR-like_HTH"/>
</dbReference>
<keyword evidence="3" id="KW-0804">Transcription</keyword>
<dbReference type="InterPro" id="IPR036390">
    <property type="entry name" value="WH_DNA-bd_sf"/>
</dbReference>
<name>A0A368XP79_9BACI</name>
<keyword evidence="2" id="KW-0238">DNA-binding</keyword>
<dbReference type="PANTHER" id="PTHR33154:SF33">
    <property type="entry name" value="TRANSCRIPTIONAL REPRESSOR SDPR"/>
    <property type="match status" value="1"/>
</dbReference>
<feature type="domain" description="HTH arsR-type" evidence="4">
    <location>
        <begin position="2"/>
        <end position="102"/>
    </location>
</feature>
<sequence>MLKTKVDVDQAAVILKLLGDRTRLTMVKLLENHDCCVCEFVEIFDMSQPSVSQHLKKLKQVGIVKEKRKGSWVFYSLNKESEFTIFIERLLDEIPNQDDKLEALEKNGKRITCC</sequence>
<protein>
    <submittedName>
        <fullName evidence="5">ArsR family transcriptional regulator</fullName>
    </submittedName>
</protein>
<evidence type="ECO:0000256" key="3">
    <source>
        <dbReference type="ARBA" id="ARBA00023163"/>
    </source>
</evidence>
<dbReference type="Pfam" id="PF01022">
    <property type="entry name" value="HTH_5"/>
    <property type="match status" value="1"/>
</dbReference>
<evidence type="ECO:0000313" key="6">
    <source>
        <dbReference type="Proteomes" id="UP000252585"/>
    </source>
</evidence>
<dbReference type="Proteomes" id="UP000252585">
    <property type="component" value="Unassembled WGS sequence"/>
</dbReference>
<comment type="caution">
    <text evidence="5">The sequence shown here is derived from an EMBL/GenBank/DDBJ whole genome shotgun (WGS) entry which is preliminary data.</text>
</comment>
<dbReference type="GO" id="GO:0003677">
    <property type="term" value="F:DNA binding"/>
    <property type="evidence" value="ECO:0007669"/>
    <property type="project" value="UniProtKB-KW"/>
</dbReference>
<dbReference type="EMBL" id="QPJJ01000007">
    <property type="protein sequence ID" value="RCW69810.1"/>
    <property type="molecule type" value="Genomic_DNA"/>
</dbReference>
<dbReference type="PRINTS" id="PR00778">
    <property type="entry name" value="HTHARSR"/>
</dbReference>
<accession>A0A368XP79</accession>
<evidence type="ECO:0000256" key="1">
    <source>
        <dbReference type="ARBA" id="ARBA00023015"/>
    </source>
</evidence>
<dbReference type="RefSeq" id="WP_114353024.1">
    <property type="nucleotide sequence ID" value="NZ_QPJJ01000007.1"/>
</dbReference>
<proteinExistence type="predicted"/>
<keyword evidence="1" id="KW-0805">Transcription regulation</keyword>
<keyword evidence="6" id="KW-1185">Reference proteome</keyword>
<dbReference type="InterPro" id="IPR051081">
    <property type="entry name" value="HTH_MetalResp_TranReg"/>
</dbReference>
<dbReference type="GO" id="GO:0003700">
    <property type="term" value="F:DNA-binding transcription factor activity"/>
    <property type="evidence" value="ECO:0007669"/>
    <property type="project" value="InterPro"/>
</dbReference>
<dbReference type="PROSITE" id="PS50987">
    <property type="entry name" value="HTH_ARSR_2"/>
    <property type="match status" value="1"/>
</dbReference>
<dbReference type="PANTHER" id="PTHR33154">
    <property type="entry name" value="TRANSCRIPTIONAL REGULATOR, ARSR FAMILY"/>
    <property type="match status" value="1"/>
</dbReference>
<dbReference type="AlphaFoldDB" id="A0A368XP79"/>
<evidence type="ECO:0000259" key="4">
    <source>
        <dbReference type="PROSITE" id="PS50987"/>
    </source>
</evidence>
<evidence type="ECO:0000313" key="5">
    <source>
        <dbReference type="EMBL" id="RCW69810.1"/>
    </source>
</evidence>
<dbReference type="InterPro" id="IPR001845">
    <property type="entry name" value="HTH_ArsR_DNA-bd_dom"/>
</dbReference>
<dbReference type="SMART" id="SM00418">
    <property type="entry name" value="HTH_ARSR"/>
    <property type="match status" value="1"/>
</dbReference>
<dbReference type="NCBIfam" id="NF033788">
    <property type="entry name" value="HTH_metalloreg"/>
    <property type="match status" value="1"/>
</dbReference>
<dbReference type="OrthoDB" id="9798835at2"/>
<dbReference type="Gene3D" id="1.10.10.10">
    <property type="entry name" value="Winged helix-like DNA-binding domain superfamily/Winged helix DNA-binding domain"/>
    <property type="match status" value="1"/>
</dbReference>